<accession>A0A7S8FAU9</accession>
<protein>
    <submittedName>
        <fullName evidence="1">Uncharacterized protein</fullName>
    </submittedName>
</protein>
<name>A0A7S8FAU9_9BACT</name>
<gene>
    <name evidence="1" type="ORF">Nkreftii_000212</name>
</gene>
<dbReference type="EMBL" id="CP047423">
    <property type="protein sequence ID" value="QPD02438.1"/>
    <property type="molecule type" value="Genomic_DNA"/>
</dbReference>
<dbReference type="AlphaFoldDB" id="A0A7S8FAU9"/>
<evidence type="ECO:0000313" key="1">
    <source>
        <dbReference type="EMBL" id="QPD02438.1"/>
    </source>
</evidence>
<dbReference type="Proteomes" id="UP000593737">
    <property type="component" value="Chromosome"/>
</dbReference>
<dbReference type="KEGG" id="nkf:Nkreftii_000212"/>
<proteinExistence type="predicted"/>
<sequence>MRGTLKGIEVERWGGEQAHRMVGSLKPLQDLHASAKELSRPASALAFFFSTVLPRANVTTRYGCRLFTTYLWG</sequence>
<organism evidence="1 2">
    <name type="scientific">Candidatus Nitrospira kreftii</name>
    <dbReference type="NCBI Taxonomy" id="2652173"/>
    <lineage>
        <taxon>Bacteria</taxon>
        <taxon>Pseudomonadati</taxon>
        <taxon>Nitrospirota</taxon>
        <taxon>Nitrospiria</taxon>
        <taxon>Nitrospirales</taxon>
        <taxon>Nitrospiraceae</taxon>
        <taxon>Nitrospira</taxon>
    </lineage>
</organism>
<evidence type="ECO:0000313" key="2">
    <source>
        <dbReference type="Proteomes" id="UP000593737"/>
    </source>
</evidence>
<reference evidence="1 2" key="1">
    <citation type="journal article" date="2020" name="ISME J.">
        <title>Enrichment and physiological characterization of a novel comammox Nitrospira indicates ammonium inhibition of complete nitrification.</title>
        <authorList>
            <person name="Sakoula D."/>
            <person name="Koch H."/>
            <person name="Frank J."/>
            <person name="Jetten M.S.M."/>
            <person name="van Kessel M.A.H.J."/>
            <person name="Lucker S."/>
        </authorList>
    </citation>
    <scope>NUCLEOTIDE SEQUENCE [LARGE SCALE GENOMIC DNA]</scope>
    <source>
        <strain evidence="1">Comreactor17</strain>
    </source>
</reference>